<evidence type="ECO:0000259" key="5">
    <source>
        <dbReference type="PROSITE" id="PS51000"/>
    </source>
</evidence>
<gene>
    <name evidence="6" type="ORF">DEW08_18790</name>
</gene>
<keyword evidence="1" id="KW-0678">Repressor</keyword>
<keyword evidence="2" id="KW-0805">Transcription regulation</keyword>
<dbReference type="Gene3D" id="3.30.750.70">
    <property type="entry name" value="4-hydroxybutyrate coenzyme like domains"/>
    <property type="match status" value="1"/>
</dbReference>
<dbReference type="SUPFAM" id="SSF100950">
    <property type="entry name" value="NagB/RpiA/CoA transferase-like"/>
    <property type="match status" value="1"/>
</dbReference>
<accession>A0A2S2CUX0</accession>
<dbReference type="PROSITE" id="PS00894">
    <property type="entry name" value="HTH_DEOR_1"/>
    <property type="match status" value="1"/>
</dbReference>
<dbReference type="SMART" id="SM00420">
    <property type="entry name" value="HTH_DEOR"/>
    <property type="match status" value="1"/>
</dbReference>
<dbReference type="Pfam" id="PF08220">
    <property type="entry name" value="HTH_DeoR"/>
    <property type="match status" value="1"/>
</dbReference>
<dbReference type="GO" id="GO:0003677">
    <property type="term" value="F:DNA binding"/>
    <property type="evidence" value="ECO:0007669"/>
    <property type="project" value="UniProtKB-KW"/>
</dbReference>
<name>A0A2S2CUX0_9PROT</name>
<dbReference type="PANTHER" id="PTHR30363:SF4">
    <property type="entry name" value="GLYCEROL-3-PHOSPHATE REGULON REPRESSOR"/>
    <property type="match status" value="1"/>
</dbReference>
<keyword evidence="4" id="KW-0804">Transcription</keyword>
<proteinExistence type="predicted"/>
<dbReference type="OrthoDB" id="9814815at2"/>
<evidence type="ECO:0000256" key="2">
    <source>
        <dbReference type="ARBA" id="ARBA00023015"/>
    </source>
</evidence>
<evidence type="ECO:0000313" key="7">
    <source>
        <dbReference type="Proteomes" id="UP000245629"/>
    </source>
</evidence>
<dbReference type="InterPro" id="IPR050313">
    <property type="entry name" value="Carb_Metab_HTH_regulators"/>
</dbReference>
<dbReference type="InterPro" id="IPR014036">
    <property type="entry name" value="DeoR-like_C"/>
</dbReference>
<dbReference type="GO" id="GO:0003700">
    <property type="term" value="F:DNA-binding transcription factor activity"/>
    <property type="evidence" value="ECO:0007669"/>
    <property type="project" value="InterPro"/>
</dbReference>
<dbReference type="SUPFAM" id="SSF46785">
    <property type="entry name" value="Winged helix' DNA-binding domain"/>
    <property type="match status" value="1"/>
</dbReference>
<reference evidence="7" key="1">
    <citation type="submission" date="2018-05" db="EMBL/GenBank/DDBJ databases">
        <title>Azospirillum thermophila sp. nov., a novel isolated from hot spring.</title>
        <authorList>
            <person name="Zhao Z."/>
        </authorList>
    </citation>
    <scope>NUCLEOTIDE SEQUENCE [LARGE SCALE GENOMIC DNA]</scope>
    <source>
        <strain evidence="7">CFH 70021</strain>
    </source>
</reference>
<dbReference type="InterPro" id="IPR037171">
    <property type="entry name" value="NagB/RpiA_transferase-like"/>
</dbReference>
<dbReference type="PRINTS" id="PR00037">
    <property type="entry name" value="HTHLACR"/>
</dbReference>
<dbReference type="InterPro" id="IPR036388">
    <property type="entry name" value="WH-like_DNA-bd_sf"/>
</dbReference>
<organism evidence="6 7">
    <name type="scientific">Azospirillum thermophilum</name>
    <dbReference type="NCBI Taxonomy" id="2202148"/>
    <lineage>
        <taxon>Bacteria</taxon>
        <taxon>Pseudomonadati</taxon>
        <taxon>Pseudomonadota</taxon>
        <taxon>Alphaproteobacteria</taxon>
        <taxon>Rhodospirillales</taxon>
        <taxon>Azospirillaceae</taxon>
        <taxon>Azospirillum</taxon>
    </lineage>
</organism>
<evidence type="ECO:0000256" key="1">
    <source>
        <dbReference type="ARBA" id="ARBA00022491"/>
    </source>
</evidence>
<dbReference type="PANTHER" id="PTHR30363">
    <property type="entry name" value="HTH-TYPE TRANSCRIPTIONAL REGULATOR SRLR-RELATED"/>
    <property type="match status" value="1"/>
</dbReference>
<dbReference type="PROSITE" id="PS51000">
    <property type="entry name" value="HTH_DEOR_2"/>
    <property type="match status" value="1"/>
</dbReference>
<dbReference type="InterPro" id="IPR036390">
    <property type="entry name" value="WH_DNA-bd_sf"/>
</dbReference>
<keyword evidence="3" id="KW-0238">DNA-binding</keyword>
<dbReference type="Proteomes" id="UP000245629">
    <property type="component" value="Chromosome 3"/>
</dbReference>
<dbReference type="EMBL" id="CP029354">
    <property type="protein sequence ID" value="AWK88170.1"/>
    <property type="molecule type" value="Genomic_DNA"/>
</dbReference>
<dbReference type="Gene3D" id="1.10.10.10">
    <property type="entry name" value="Winged helix-like DNA-binding domain superfamily/Winged helix DNA-binding domain"/>
    <property type="match status" value="1"/>
</dbReference>
<dbReference type="InterPro" id="IPR018356">
    <property type="entry name" value="Tscrpt_reg_HTH_DeoR_CS"/>
</dbReference>
<sequence>MDAESRQQAIINLVHAKGMVQIQWLAEHFNVTPQTIRRDIETLAGQSAVRRFRGGVTVPSSVENIAYATRQSLMAEEKRRIAELVARHVPEDASLFLNIGTTTEAVALALCGHRRLRVITNNLNVATIFHKNTSFPVSIAGGSIRERDGGIVGEPTVDFIRQYKVDIGIIGISGIDAEGDLLDYDEPEVRVARAIIESSRRIFLVADHTKFGRNATIRVAHVRAVDTLFTDRLPPPDLMETFAAADCQVQVADAAGQAVLAEDPAYED</sequence>
<dbReference type="Pfam" id="PF00455">
    <property type="entry name" value="DeoRC"/>
    <property type="match status" value="1"/>
</dbReference>
<evidence type="ECO:0000313" key="6">
    <source>
        <dbReference type="EMBL" id="AWK88170.1"/>
    </source>
</evidence>
<feature type="domain" description="HTH deoR-type" evidence="5">
    <location>
        <begin position="3"/>
        <end position="58"/>
    </location>
</feature>
<evidence type="ECO:0000256" key="4">
    <source>
        <dbReference type="ARBA" id="ARBA00023163"/>
    </source>
</evidence>
<dbReference type="KEGG" id="azz:DEW08_18790"/>
<dbReference type="AlphaFoldDB" id="A0A2S2CUX0"/>
<dbReference type="RefSeq" id="WP_109330168.1">
    <property type="nucleotide sequence ID" value="NZ_CP029354.1"/>
</dbReference>
<evidence type="ECO:0000256" key="3">
    <source>
        <dbReference type="ARBA" id="ARBA00023125"/>
    </source>
</evidence>
<keyword evidence="7" id="KW-1185">Reference proteome</keyword>
<protein>
    <submittedName>
        <fullName evidence="6">Transcriptional regulator</fullName>
    </submittedName>
</protein>
<dbReference type="InterPro" id="IPR001034">
    <property type="entry name" value="DeoR_HTH"/>
</dbReference>
<dbReference type="SMART" id="SM01134">
    <property type="entry name" value="DeoRC"/>
    <property type="match status" value="1"/>
</dbReference>